<dbReference type="SUPFAM" id="SSF50129">
    <property type="entry name" value="GroES-like"/>
    <property type="match status" value="1"/>
</dbReference>
<dbReference type="InterPro" id="IPR013149">
    <property type="entry name" value="ADH-like_C"/>
</dbReference>
<dbReference type="SMART" id="SM00829">
    <property type="entry name" value="PKS_ER"/>
    <property type="match status" value="1"/>
</dbReference>
<evidence type="ECO:0000256" key="1">
    <source>
        <dbReference type="ARBA" id="ARBA00023002"/>
    </source>
</evidence>
<dbReference type="Pfam" id="PF16884">
    <property type="entry name" value="ADH_N_2"/>
    <property type="match status" value="1"/>
</dbReference>
<keyword evidence="4" id="KW-1185">Reference proteome</keyword>
<dbReference type="EMBL" id="JAUQSZ010000004">
    <property type="protein sequence ID" value="MDO7842088.1"/>
    <property type="molecule type" value="Genomic_DNA"/>
</dbReference>
<accession>A0ABT8ZXR6</accession>
<sequence length="343" mass="35907">MGEPSNIVVRVDHLPPPGPIGQDVYAYPAEALVPLQPGEIRVETLFAAVDAGARAMIDPHAAYPMKLRPGNRVPTSAIVGRVVESRNPAFRDGDHVRAFLTVRQRFLVLDPATPHHDVKRVDPADGPLHLHLGALGMTGFTAWLGITEIGRPHGGETVLVSAAAGAVGSVAGQLAKAAGARVVGIAGGTEKCRAVVERFGFAACVDYKSPDFVAALAEACPDGVDVYFENVGGAVQRAAFGLMNVFGRVVLCGQVSGYSGDGAEGGGPDLMIAIGKRLTLRGYLSSDHLAEFPRFEAEMLQRVRDGSVVPSATITGGLTNLHEAVNSLTGGRNIGQQIHQMAD</sequence>
<dbReference type="PANTHER" id="PTHR43205">
    <property type="entry name" value="PROSTAGLANDIN REDUCTASE"/>
    <property type="match status" value="1"/>
</dbReference>
<dbReference type="InterPro" id="IPR036291">
    <property type="entry name" value="NAD(P)-bd_dom_sf"/>
</dbReference>
<protein>
    <submittedName>
        <fullName evidence="3">NADP-dependent oxidoreductase</fullName>
    </submittedName>
</protein>
<evidence type="ECO:0000313" key="3">
    <source>
        <dbReference type="EMBL" id="MDO7842088.1"/>
    </source>
</evidence>
<dbReference type="Gene3D" id="3.90.180.10">
    <property type="entry name" value="Medium-chain alcohol dehydrogenases, catalytic domain"/>
    <property type="match status" value="1"/>
</dbReference>
<dbReference type="Proteomes" id="UP001176468">
    <property type="component" value="Unassembled WGS sequence"/>
</dbReference>
<dbReference type="RefSeq" id="WP_304560558.1">
    <property type="nucleotide sequence ID" value="NZ_JAUQSZ010000004.1"/>
</dbReference>
<name>A0ABT8ZXR6_9SPHN</name>
<dbReference type="PANTHER" id="PTHR43205:SF7">
    <property type="entry name" value="PROSTAGLANDIN REDUCTASE 1"/>
    <property type="match status" value="1"/>
</dbReference>
<proteinExistence type="predicted"/>
<dbReference type="CDD" id="cd05288">
    <property type="entry name" value="PGDH"/>
    <property type="match status" value="1"/>
</dbReference>
<evidence type="ECO:0000313" key="4">
    <source>
        <dbReference type="Proteomes" id="UP001176468"/>
    </source>
</evidence>
<comment type="caution">
    <text evidence="3">The sequence shown here is derived from an EMBL/GenBank/DDBJ whole genome shotgun (WGS) entry which is preliminary data.</text>
</comment>
<dbReference type="SUPFAM" id="SSF51735">
    <property type="entry name" value="NAD(P)-binding Rossmann-fold domains"/>
    <property type="match status" value="1"/>
</dbReference>
<dbReference type="InterPro" id="IPR020843">
    <property type="entry name" value="ER"/>
</dbReference>
<reference evidence="3" key="1">
    <citation type="submission" date="2023-07" db="EMBL/GenBank/DDBJ databases">
        <authorList>
            <person name="Kim M.K."/>
        </authorList>
    </citation>
    <scope>NUCLEOTIDE SEQUENCE</scope>
    <source>
        <strain evidence="3">CA1-15</strain>
    </source>
</reference>
<evidence type="ECO:0000259" key="2">
    <source>
        <dbReference type="SMART" id="SM00829"/>
    </source>
</evidence>
<keyword evidence="1" id="KW-0560">Oxidoreductase</keyword>
<feature type="domain" description="Enoyl reductase (ER)" evidence="2">
    <location>
        <begin position="21"/>
        <end position="339"/>
    </location>
</feature>
<dbReference type="Gene3D" id="3.40.50.720">
    <property type="entry name" value="NAD(P)-binding Rossmann-like Domain"/>
    <property type="match status" value="1"/>
</dbReference>
<dbReference type="InterPro" id="IPR011032">
    <property type="entry name" value="GroES-like_sf"/>
</dbReference>
<dbReference type="InterPro" id="IPR045010">
    <property type="entry name" value="MDR_fam"/>
</dbReference>
<organism evidence="3 4">
    <name type="scientific">Sphingomonas immobilis</name>
    <dbReference type="NCBI Taxonomy" id="3063997"/>
    <lineage>
        <taxon>Bacteria</taxon>
        <taxon>Pseudomonadati</taxon>
        <taxon>Pseudomonadota</taxon>
        <taxon>Alphaproteobacteria</taxon>
        <taxon>Sphingomonadales</taxon>
        <taxon>Sphingomonadaceae</taxon>
        <taxon>Sphingomonas</taxon>
    </lineage>
</organism>
<dbReference type="Pfam" id="PF00107">
    <property type="entry name" value="ADH_zinc_N"/>
    <property type="match status" value="1"/>
</dbReference>
<gene>
    <name evidence="3" type="ORF">Q5H94_07110</name>
</gene>
<dbReference type="InterPro" id="IPR041694">
    <property type="entry name" value="ADH_N_2"/>
</dbReference>